<feature type="compositionally biased region" description="Basic and acidic residues" evidence="2">
    <location>
        <begin position="421"/>
        <end position="443"/>
    </location>
</feature>
<dbReference type="SUPFAM" id="SSF69318">
    <property type="entry name" value="Integrin alpha N-terminal domain"/>
    <property type="match status" value="1"/>
</dbReference>
<proteinExistence type="predicted"/>
<dbReference type="Pfam" id="PF13517">
    <property type="entry name" value="FG-GAP_3"/>
    <property type="match status" value="3"/>
</dbReference>
<dbReference type="PANTHER" id="PTHR16026">
    <property type="entry name" value="CARTILAGE ACIDIC PROTEIN 1"/>
    <property type="match status" value="1"/>
</dbReference>
<accession>A0A5B9W5N6</accession>
<organism evidence="4 5">
    <name type="scientific">Aquisphaera giovannonii</name>
    <dbReference type="NCBI Taxonomy" id="406548"/>
    <lineage>
        <taxon>Bacteria</taxon>
        <taxon>Pseudomonadati</taxon>
        <taxon>Planctomycetota</taxon>
        <taxon>Planctomycetia</taxon>
        <taxon>Isosphaerales</taxon>
        <taxon>Isosphaeraceae</taxon>
        <taxon>Aquisphaera</taxon>
    </lineage>
</organism>
<dbReference type="InterPro" id="IPR027039">
    <property type="entry name" value="Crtac1"/>
</dbReference>
<keyword evidence="5" id="KW-1185">Reference proteome</keyword>
<name>A0A5B9W5N6_9BACT</name>
<dbReference type="InterPro" id="IPR013517">
    <property type="entry name" value="FG-GAP"/>
</dbReference>
<feature type="domain" description="ASPIC/UnbV" evidence="3">
    <location>
        <begin position="696"/>
        <end position="766"/>
    </location>
</feature>
<reference evidence="4 5" key="1">
    <citation type="submission" date="2019-08" db="EMBL/GenBank/DDBJ databases">
        <title>Deep-cultivation of Planctomycetes and their phenomic and genomic characterization uncovers novel biology.</title>
        <authorList>
            <person name="Wiegand S."/>
            <person name="Jogler M."/>
            <person name="Boedeker C."/>
            <person name="Pinto D."/>
            <person name="Vollmers J."/>
            <person name="Rivas-Marin E."/>
            <person name="Kohn T."/>
            <person name="Peeters S.H."/>
            <person name="Heuer A."/>
            <person name="Rast P."/>
            <person name="Oberbeckmann S."/>
            <person name="Bunk B."/>
            <person name="Jeske O."/>
            <person name="Meyerdierks A."/>
            <person name="Storesund J.E."/>
            <person name="Kallscheuer N."/>
            <person name="Luecker S."/>
            <person name="Lage O.M."/>
            <person name="Pohl T."/>
            <person name="Merkel B.J."/>
            <person name="Hornburger P."/>
            <person name="Mueller R.-W."/>
            <person name="Bruemmer F."/>
            <person name="Labrenz M."/>
            <person name="Spormann A.M."/>
            <person name="Op den Camp H."/>
            <person name="Overmann J."/>
            <person name="Amann R."/>
            <person name="Jetten M.S.M."/>
            <person name="Mascher T."/>
            <person name="Medema M.H."/>
            <person name="Devos D.P."/>
            <person name="Kaster A.-K."/>
            <person name="Ovreas L."/>
            <person name="Rohde M."/>
            <person name="Galperin M.Y."/>
            <person name="Jogler C."/>
        </authorList>
    </citation>
    <scope>NUCLEOTIDE SEQUENCE [LARGE SCALE GENOMIC DNA]</scope>
    <source>
        <strain evidence="4 5">OJF2</strain>
    </source>
</reference>
<evidence type="ECO:0000313" key="5">
    <source>
        <dbReference type="Proteomes" id="UP000324233"/>
    </source>
</evidence>
<evidence type="ECO:0000259" key="3">
    <source>
        <dbReference type="Pfam" id="PF07593"/>
    </source>
</evidence>
<evidence type="ECO:0000313" key="4">
    <source>
        <dbReference type="EMBL" id="QEH35290.1"/>
    </source>
</evidence>
<dbReference type="AlphaFoldDB" id="A0A5B9W5N6"/>
<evidence type="ECO:0000256" key="1">
    <source>
        <dbReference type="ARBA" id="ARBA00022729"/>
    </source>
</evidence>
<dbReference type="SUPFAM" id="SSF48452">
    <property type="entry name" value="TPR-like"/>
    <property type="match status" value="1"/>
</dbReference>
<evidence type="ECO:0000256" key="2">
    <source>
        <dbReference type="SAM" id="MobiDB-lite"/>
    </source>
</evidence>
<dbReference type="Proteomes" id="UP000324233">
    <property type="component" value="Chromosome"/>
</dbReference>
<dbReference type="InterPro" id="IPR011990">
    <property type="entry name" value="TPR-like_helical_dom_sf"/>
</dbReference>
<dbReference type="Gene3D" id="2.130.10.130">
    <property type="entry name" value="Integrin alpha, N-terminal"/>
    <property type="match status" value="2"/>
</dbReference>
<dbReference type="InterPro" id="IPR011519">
    <property type="entry name" value="UnbV_ASPIC"/>
</dbReference>
<feature type="region of interest" description="Disordered" evidence="2">
    <location>
        <begin position="420"/>
        <end position="443"/>
    </location>
</feature>
<gene>
    <name evidence="4" type="ORF">OJF2_38380</name>
</gene>
<sequence length="797" mass="85746">MGHGMRRASFIELALVTAAVAGVFWFLRSHPDLGRRAASPTPAATGSSGSFEVAGSRAYDLIEDRFEDGGYAAAMKWSGPIRDETSLQELRESLRGRSRRGLRELRAAYDGLRPDSPPTEQQTIQKASLEQSIGFLHMFEGQFRDASEWLGKALESCKGPKLAPQRQRLRALLGIVALRRGEVANCLECVGPSSCIFPIAREAMHRDQAGSREAVRWFTEYLEEAPRDIRIIWLLNIAYMTLGEHPEGVPPRFLIPADSFRSKADVGRFENAATAAGLTARGPNLAGGSVFDDFDGDGRPDLLTTSLDADLGASLFINKGDGTFDDRSAAARLGDQVYALNVTRADFDNDGRLDVLLLRGGWEKPARMSLLRNVGGAFEDVTMAAGLGLPIASESAAWGDYDDDGLVDVYVCGEFLGPGVKESDPRRPPGDPRNRGRLYHNEGGGKFRDVAEAAGVTNERCGKGSAWGDYDGDGKLDLFVSNMGQECRLYHNEGGGKFRDVAPELGATGPSYSFACWFWDFDNDGLLDLYVNDYRAKVAEVLGTAMGASLPGSSRPRLYRNIGSGAFEEVGRAVGLDRAMAPMGVNFGDVDNDGFLDLYLGTGDMSYEGLDLNLMFRNAGGLKFEDASVSSGTAHLQKGHGVSFADYDGDGDLDLFVELGGATPGDRGYNALFRNPGHGRHWLKVKLVGTKTNRAALGARIRVDRRAADGSAASVYRTVGNNSSFGGNTLTESVGLMDSTTADVTVSWPTSRSTQTFRGVKADRTIEITEGSDAIKILPATAPAGDGRGADDGRAAR</sequence>
<dbReference type="EMBL" id="CP042997">
    <property type="protein sequence ID" value="QEH35290.1"/>
    <property type="molecule type" value="Genomic_DNA"/>
</dbReference>
<dbReference type="Gene3D" id="1.25.40.10">
    <property type="entry name" value="Tetratricopeptide repeat domain"/>
    <property type="match status" value="1"/>
</dbReference>
<feature type="compositionally biased region" description="Basic and acidic residues" evidence="2">
    <location>
        <begin position="788"/>
        <end position="797"/>
    </location>
</feature>
<protein>
    <submittedName>
        <fullName evidence="4">FG-GAP repeat protein</fullName>
    </submittedName>
</protein>
<feature type="region of interest" description="Disordered" evidence="2">
    <location>
        <begin position="778"/>
        <end position="797"/>
    </location>
</feature>
<dbReference type="InterPro" id="IPR028994">
    <property type="entry name" value="Integrin_alpha_N"/>
</dbReference>
<dbReference type="Pfam" id="PF07593">
    <property type="entry name" value="UnbV_ASPIC"/>
    <property type="match status" value="1"/>
</dbReference>
<dbReference type="KEGG" id="agv:OJF2_38380"/>
<keyword evidence="1" id="KW-0732">Signal</keyword>
<dbReference type="PANTHER" id="PTHR16026:SF0">
    <property type="entry name" value="CARTILAGE ACIDIC PROTEIN 1"/>
    <property type="match status" value="1"/>
</dbReference>